<dbReference type="HOGENOM" id="CLU_1819374_0_0_1"/>
<proteinExistence type="predicted"/>
<protein>
    <recommendedName>
        <fullName evidence="3">Aminoglycoside phosphotransferase domain-containing protein</fullName>
    </recommendedName>
</protein>
<evidence type="ECO:0000256" key="1">
    <source>
        <dbReference type="SAM" id="MobiDB-lite"/>
    </source>
</evidence>
<evidence type="ECO:0008006" key="3">
    <source>
        <dbReference type="Google" id="ProtNLM"/>
    </source>
</evidence>
<accession>A0A077S353</accession>
<evidence type="ECO:0000313" key="2">
    <source>
        <dbReference type="EMBL" id="CDM85645.1"/>
    </source>
</evidence>
<feature type="compositionally biased region" description="Basic and acidic residues" evidence="1">
    <location>
        <begin position="124"/>
        <end position="142"/>
    </location>
</feature>
<organism evidence="2">
    <name type="scientific">Triticum aestivum</name>
    <name type="common">Wheat</name>
    <dbReference type="NCBI Taxonomy" id="4565"/>
    <lineage>
        <taxon>Eukaryota</taxon>
        <taxon>Viridiplantae</taxon>
        <taxon>Streptophyta</taxon>
        <taxon>Embryophyta</taxon>
        <taxon>Tracheophyta</taxon>
        <taxon>Spermatophyta</taxon>
        <taxon>Magnoliopsida</taxon>
        <taxon>Liliopsida</taxon>
        <taxon>Poales</taxon>
        <taxon>Poaceae</taxon>
        <taxon>BOP clade</taxon>
        <taxon>Pooideae</taxon>
        <taxon>Triticodae</taxon>
        <taxon>Triticeae</taxon>
        <taxon>Triticinae</taxon>
        <taxon>Triticum</taxon>
    </lineage>
</organism>
<feature type="region of interest" description="Disordered" evidence="1">
    <location>
        <begin position="77"/>
        <end position="142"/>
    </location>
</feature>
<reference evidence="2" key="1">
    <citation type="journal article" date="2014" name="Science">
        <title>Structural and functional partitioning of bread wheat chromosome 3B.</title>
        <authorList>
            <person name="Choulet F."/>
            <person name="Alberti A."/>
            <person name="Theil S."/>
            <person name="Glover N."/>
            <person name="Barbe V."/>
            <person name="Daron J."/>
            <person name="Pingault L."/>
            <person name="Sourdille P."/>
            <person name="Couloux A."/>
            <person name="Paux E."/>
            <person name="Leroy P."/>
            <person name="Mangenot S."/>
            <person name="Guilhot N."/>
            <person name="Le Gouis J."/>
            <person name="Balfourier F."/>
            <person name="Alaux M."/>
            <person name="Jamilloux V."/>
            <person name="Poulain J."/>
            <person name="Durand C."/>
            <person name="Bellec A."/>
            <person name="Gaspin C."/>
            <person name="Safar J."/>
            <person name="Dolezel J."/>
            <person name="Rogers J."/>
            <person name="Vandepoele K."/>
            <person name="Aury J.M."/>
            <person name="Mayer K."/>
            <person name="Berges H."/>
            <person name="Quesneville H."/>
            <person name="Wincker P."/>
            <person name="Feuillet C."/>
        </authorList>
    </citation>
    <scope>NUCLEOTIDE SEQUENCE</scope>
</reference>
<dbReference type="Gene3D" id="3.30.200.20">
    <property type="entry name" value="Phosphorylase Kinase, domain 1"/>
    <property type="match status" value="1"/>
</dbReference>
<sequence>MHAAQALDEAALLQYAAAHVPGFPSSSTSLALMQFGHGQSNPTYCIEASAPGGEARCYVLRKKPVGAILQSFSLPSARPPPAGRFHRGHGPAPPAGTKLAGCPFLPSTPRILDPSSVKSSIQAKSKDQSEKVWTENRKPPAK</sequence>
<dbReference type="AlphaFoldDB" id="A0A077S353"/>
<dbReference type="ExpressionAtlas" id="A0A077S353">
    <property type="expression patterns" value="baseline and differential"/>
</dbReference>
<name>A0A077S353_WHEAT</name>
<gene>
    <name evidence="2" type="ORF">TRAES_3BF078300040CFD_c1</name>
</gene>
<dbReference type="EMBL" id="HG670306">
    <property type="protein sequence ID" value="CDM85645.1"/>
    <property type="molecule type" value="Genomic_DNA"/>
</dbReference>